<reference evidence="3 4" key="1">
    <citation type="journal article" date="2015" name="Genome Announc.">
        <title>Virulence Factor Genes Detected in the Complete Genome Sequence of Corynebacterium uterequi DSM 45634, Isolated from the Uterus of a Maiden Mare.</title>
        <authorList>
            <person name="Ruckert C."/>
            <person name="Kriete M."/>
            <person name="Jaenicke S."/>
            <person name="Winkler A."/>
            <person name="Tauch A."/>
        </authorList>
    </citation>
    <scope>NUCLEOTIDE SEQUENCE [LARGE SCALE GENOMIC DNA]</scope>
    <source>
        <strain evidence="3 4">DSM 45634</strain>
    </source>
</reference>
<dbReference type="Pfam" id="PF03819">
    <property type="entry name" value="MazG"/>
    <property type="match status" value="1"/>
</dbReference>
<protein>
    <submittedName>
        <fullName evidence="3">MazG nucleotide pyrophosphohydrolase family protein</fullName>
        <ecNumber evidence="3">3.6.1.66</ecNumber>
    </submittedName>
</protein>
<keyword evidence="4" id="KW-1185">Reference proteome</keyword>
<dbReference type="GO" id="GO:0046047">
    <property type="term" value="P:TTP catabolic process"/>
    <property type="evidence" value="ECO:0007669"/>
    <property type="project" value="TreeGrafter"/>
</dbReference>
<dbReference type="PANTHER" id="PTHR30522">
    <property type="entry name" value="NUCLEOSIDE TRIPHOSPHATE PYROPHOSPHOHYDROLASE"/>
    <property type="match status" value="1"/>
</dbReference>
<dbReference type="EMBL" id="CP011546">
    <property type="protein sequence ID" value="AKK10756.1"/>
    <property type="molecule type" value="Genomic_DNA"/>
</dbReference>
<sequence>MTILLLDARWPTMMPIAARGRILRPVSFSMEVPVSLRWNVDDVVDGDDPHGVGTFITCNEEVAQRVYDDAAEAGQYREIVRSPSLDDPLLQARAIMSRARSVGQWEARQTHESLLPFLVEETGEFAEAVRNDASDATLVKELGDIFLQVLFHAEIADRRSAFDLDDVAASFIAKMRSRAPYLFDGSTSMVDALTQDELWQAGKLQESGESLDDETGEREWGDS</sequence>
<dbReference type="GO" id="GO:0046076">
    <property type="term" value="P:dTTP catabolic process"/>
    <property type="evidence" value="ECO:0007669"/>
    <property type="project" value="TreeGrafter"/>
</dbReference>
<evidence type="ECO:0000313" key="3">
    <source>
        <dbReference type="EMBL" id="AKK10756.1"/>
    </source>
</evidence>
<feature type="domain" description="NTP pyrophosphohydrolase MazG-like" evidence="2">
    <location>
        <begin position="109"/>
        <end position="183"/>
    </location>
</feature>
<dbReference type="SUPFAM" id="SSF101386">
    <property type="entry name" value="all-alpha NTP pyrophosphatases"/>
    <property type="match status" value="1"/>
</dbReference>
<name>A0A0G3HBI9_9CORY</name>
<dbReference type="PANTHER" id="PTHR30522:SF0">
    <property type="entry name" value="NUCLEOSIDE TRIPHOSPHATE PYROPHOSPHOHYDROLASE"/>
    <property type="match status" value="1"/>
</dbReference>
<evidence type="ECO:0000256" key="1">
    <source>
        <dbReference type="SAM" id="MobiDB-lite"/>
    </source>
</evidence>
<proteinExistence type="predicted"/>
<dbReference type="KEGG" id="cut:CUTER_03745"/>
<dbReference type="GO" id="GO:0036220">
    <property type="term" value="F:ITP diphosphatase activity"/>
    <property type="evidence" value="ECO:0007669"/>
    <property type="project" value="UniProtKB-EC"/>
</dbReference>
<dbReference type="InterPro" id="IPR048015">
    <property type="entry name" value="NTP-PPase_MazG-like_N"/>
</dbReference>
<evidence type="ECO:0000313" key="4">
    <source>
        <dbReference type="Proteomes" id="UP000035548"/>
    </source>
</evidence>
<dbReference type="GO" id="GO:0046081">
    <property type="term" value="P:dUTP catabolic process"/>
    <property type="evidence" value="ECO:0007669"/>
    <property type="project" value="TreeGrafter"/>
</dbReference>
<dbReference type="CDD" id="cd11528">
    <property type="entry name" value="NTP-PPase_MazG_Nterm"/>
    <property type="match status" value="1"/>
</dbReference>
<reference evidence="4" key="2">
    <citation type="submission" date="2015-05" db="EMBL/GenBank/DDBJ databases">
        <title>Complete genome sequence of Corynebacterium uterequi DSM 45634, isolated from the uterus of a maiden mare.</title>
        <authorList>
            <person name="Ruckert C."/>
            <person name="Albersmeier A."/>
            <person name="Winkler A."/>
            <person name="Tauch A."/>
        </authorList>
    </citation>
    <scope>NUCLEOTIDE SEQUENCE [LARGE SCALE GENOMIC DNA]</scope>
    <source>
        <strain evidence="4">DSM 45634</strain>
    </source>
</reference>
<dbReference type="EC" id="3.6.1.66" evidence="3"/>
<dbReference type="GO" id="GO:0006203">
    <property type="term" value="P:dGTP catabolic process"/>
    <property type="evidence" value="ECO:0007669"/>
    <property type="project" value="TreeGrafter"/>
</dbReference>
<accession>A0A0G3HBI9</accession>
<dbReference type="GO" id="GO:0046061">
    <property type="term" value="P:dATP catabolic process"/>
    <property type="evidence" value="ECO:0007669"/>
    <property type="project" value="TreeGrafter"/>
</dbReference>
<evidence type="ECO:0000259" key="2">
    <source>
        <dbReference type="Pfam" id="PF03819"/>
    </source>
</evidence>
<dbReference type="InterPro" id="IPR011551">
    <property type="entry name" value="NTP_PyrPHydrolase_MazG"/>
</dbReference>
<dbReference type="Proteomes" id="UP000035548">
    <property type="component" value="Chromosome"/>
</dbReference>
<dbReference type="Gene3D" id="1.10.287.1080">
    <property type="entry name" value="MazG-like"/>
    <property type="match status" value="1"/>
</dbReference>
<keyword evidence="3" id="KW-0378">Hydrolase</keyword>
<dbReference type="STRING" id="1072256.CUTER_03745"/>
<dbReference type="AlphaFoldDB" id="A0A0G3HBI9"/>
<organism evidence="3 4">
    <name type="scientific">Corynebacterium uterequi</name>
    <dbReference type="NCBI Taxonomy" id="1072256"/>
    <lineage>
        <taxon>Bacteria</taxon>
        <taxon>Bacillati</taxon>
        <taxon>Actinomycetota</taxon>
        <taxon>Actinomycetes</taxon>
        <taxon>Mycobacteriales</taxon>
        <taxon>Corynebacteriaceae</taxon>
        <taxon>Corynebacterium</taxon>
    </lineage>
</organism>
<dbReference type="OrthoDB" id="9808939at2"/>
<dbReference type="RefSeq" id="WP_047259276.1">
    <property type="nucleotide sequence ID" value="NZ_CP011546.1"/>
</dbReference>
<feature type="region of interest" description="Disordered" evidence="1">
    <location>
        <begin position="203"/>
        <end position="223"/>
    </location>
</feature>
<dbReference type="InterPro" id="IPR004518">
    <property type="entry name" value="MazG-like_dom"/>
</dbReference>
<dbReference type="GO" id="GO:0046052">
    <property type="term" value="P:UTP catabolic process"/>
    <property type="evidence" value="ECO:0007669"/>
    <property type="project" value="TreeGrafter"/>
</dbReference>
<gene>
    <name evidence="3" type="ORF">CUTER_03745</name>
</gene>
<dbReference type="PATRIC" id="fig|1072256.5.peg.744"/>